<keyword evidence="6" id="KW-1185">Reference proteome</keyword>
<feature type="signal peptide" evidence="3">
    <location>
        <begin position="1"/>
        <end position="19"/>
    </location>
</feature>
<reference evidence="5 6" key="1">
    <citation type="submission" date="2019-08" db="EMBL/GenBank/DDBJ databases">
        <title>Lentzea from Indian Himalayas.</title>
        <authorList>
            <person name="Mandal S."/>
            <person name="Mallick Gupta A."/>
            <person name="Maiti P.K."/>
            <person name="Sarkar J."/>
            <person name="Mandal S."/>
        </authorList>
    </citation>
    <scope>NUCLEOTIDE SEQUENCE [LARGE SCALE GENOMIC DNA]</scope>
    <source>
        <strain evidence="5 6">PSKA42</strain>
    </source>
</reference>
<dbReference type="Gene3D" id="2.60.40.10">
    <property type="entry name" value="Immunoglobulins"/>
    <property type="match status" value="2"/>
</dbReference>
<dbReference type="PANTHER" id="PTHR34819">
    <property type="entry name" value="LARGE CYSTEINE-RICH PERIPLASMIC PROTEIN OMCB"/>
    <property type="match status" value="1"/>
</dbReference>
<organism evidence="5 6">
    <name type="scientific">Lentzea indica</name>
    <dbReference type="NCBI Taxonomy" id="2604800"/>
    <lineage>
        <taxon>Bacteria</taxon>
        <taxon>Bacillati</taxon>
        <taxon>Actinomycetota</taxon>
        <taxon>Actinomycetes</taxon>
        <taxon>Pseudonocardiales</taxon>
        <taxon>Pseudonocardiaceae</taxon>
        <taxon>Lentzea</taxon>
    </lineage>
</organism>
<name>A0ABX1FCX3_9PSEU</name>
<feature type="domain" description="DUF7617" evidence="4">
    <location>
        <begin position="626"/>
        <end position="743"/>
    </location>
</feature>
<evidence type="ECO:0000259" key="4">
    <source>
        <dbReference type="Pfam" id="PF24593"/>
    </source>
</evidence>
<evidence type="ECO:0000256" key="1">
    <source>
        <dbReference type="SAM" id="MobiDB-lite"/>
    </source>
</evidence>
<proteinExistence type="predicted"/>
<comment type="caution">
    <text evidence="5">The sequence shown here is derived from an EMBL/GenBank/DDBJ whole genome shotgun (WGS) entry which is preliminary data.</text>
</comment>
<feature type="domain" description="DUF7617" evidence="4">
    <location>
        <begin position="1220"/>
        <end position="1330"/>
    </location>
</feature>
<dbReference type="Pfam" id="PF24593">
    <property type="entry name" value="DUF7617"/>
    <property type="match status" value="12"/>
</dbReference>
<feature type="domain" description="DUF7617" evidence="4">
    <location>
        <begin position="1573"/>
        <end position="1687"/>
    </location>
</feature>
<evidence type="ECO:0000256" key="3">
    <source>
        <dbReference type="SAM" id="SignalP"/>
    </source>
</evidence>
<dbReference type="PANTHER" id="PTHR34819:SF3">
    <property type="entry name" value="CELL SURFACE PROTEIN"/>
    <property type="match status" value="1"/>
</dbReference>
<feature type="domain" description="DUF7617" evidence="4">
    <location>
        <begin position="1102"/>
        <end position="1213"/>
    </location>
</feature>
<protein>
    <recommendedName>
        <fullName evidence="4">DUF7617 domain-containing protein</fullName>
    </recommendedName>
</protein>
<feature type="region of interest" description="Disordered" evidence="1">
    <location>
        <begin position="1790"/>
        <end position="1815"/>
    </location>
</feature>
<accession>A0ABX1FCX3</accession>
<feature type="domain" description="DUF7617" evidence="4">
    <location>
        <begin position="987"/>
        <end position="1096"/>
    </location>
</feature>
<keyword evidence="2" id="KW-0472">Membrane</keyword>
<feature type="chain" id="PRO_5047347212" description="DUF7617 domain-containing protein" evidence="3">
    <location>
        <begin position="20"/>
        <end position="1850"/>
    </location>
</feature>
<keyword evidence="2" id="KW-0812">Transmembrane</keyword>
<sequence>MTRLLIVLVLGAGSATAAAGSAAADVITPFTQVYNKVVYGDFNIIGNTVTRCPAAPSPFTPAVCADGASRTDPNAVNDEYQMAWADVDTSAATFNSSSASLTIPPGATIDYARLYWAGNTGLYTDWDGLVISPLCSGNALVAGQLAITPPGAPQTQPVSIRVGSGAAVSVAAQTFVNEPPAEPTEAQYYSASANITSLFSAAATGSPLTMTVGNVWTPQGYNCFGGWSLTLVYKYPQPEPTYAPVPREVFVYDGHVRQDSLQPPTTVPITGFRYPGGPLRAGVTAYEGDWGISGDQFLVNGIAVAEPSGTGTGNFFVDSADGQVNPNTPNNFSVDAKDFTLPPGTLPVGATDLNLEFNTTGDSYLAQQVAFSVPLPTLNVVKEVCASSAPVDCGPGGAGPWAENTLMSAASTAYWRIRVTNPTTVDIPGATLNDPATPACATAAGTFAVLAGQTATFHCNSPNLTAALVNSVTARFVPPGSPAGTTPIDTAPDTARADVHALTIAKQVCSSLVAADCGAGGAGPWAELATIPADTTARWKITVTNTGSVELTGVTINDAAQPGCATAAGTFSLAAGTSASFYCSTTNVAAGSTNTVTAQYVPPGSPAGTPAVVTPPDDARVRVSGLTVAKDVCGSAQPADCGTGGIGPWQENRTLPTGSTAYWRITVTNTGEADLTAITLNDSGEASCVTAAGSFDLAVDATLAFYCSTANVAANKTNTVTAQYVPPAAAPGTLPVVTAPDGATVNVYGLALTKEVCASLNAADCASGGPWVETANLPSGATARWRITATNTGDVDLTGIALNDPTEASCVAAPFNLAAGASASFYCSTANVTAGRTNTATATFTPPGGAETTTAPSSASVRVTNLAVAKEICTGTDCGPGGAGPWADTSTMPTGSTAYWRITVTNTGEADLTAITLNDPAEASCVAAPFNLAASASTSFYCSTADLTTNKTNTATAQYVPPGAPAGTTPIVSAPDDATATVFGLVLAKEVCSSRTAEDCASGGPWVETANIPSGFTARWRITVTNTGDVDLTGIVLNDAAEPGCAAAAGSFDVSAGESKSFYCSTTNVTESVTNTVTATFKPPGGSLLTTSPDSAVVNVTNLAVAKEVCTSLTTVDCSGTIGPWAETANLPSGSTAHWRITVTNSGEVDLTDITVTDEDEPTCEQAAFNLAVGATKTLYCSTANVTAGLTNTVAAQYAPPGSGASTTTEPDSAAVIVTNLAVAKEICTETDCDDGPWSDTASLLTGSTAQWRITVTNTGDVDLTGIVLNDPSEASCATEPFDLAANASKTIHCSTTNLTKNTTNTVTAQYTPPGAPPGTEPVVTPPDGATANVYGLTLVKEVCAASSETHCGPGGPGPWGVVANIPSGSSVYWRITATNTGDVDLSGITLTDKTEPGCDAEFDLAAGASASFYCSTANVTESVQNEATASFGMMGWPEEVTTEAVAEVSIADLHVEKEICAALTAAECDTGPWVYSATVPRGATARWRITVTNTGDVDLTGIVLNDPSEASCATEPFDLAANASKTIHCSTTNLTKNTTNAVTAQYVPPGSPPDTAPTITAPADATAMVSDLLVRKDICQSAVPEECAETGKGPWADDHVVERGGTARWRITVTNAGEVDLTGIALHDGVEPSCSIDGIDLAAGVSASFTCSTTNVTSGMTNTVTGRYVPPGAPAATPPLATPPDDASVRVADLNVRKEVCLTGDAAACDSWGETVTIHSGGTAHWRVTVVNTGEVDLGEVTVQDSVEPGCAANAFALPSGAEKTVHCATAGLTQAVVNTATATYTLPGGGPPVVTRPDSAGTEMSSASAPPTSPPLVVTGSDVWLLVAIGLLLAGSGMLLRLYARRRA</sequence>
<evidence type="ECO:0000256" key="2">
    <source>
        <dbReference type="SAM" id="Phobius"/>
    </source>
</evidence>
<feature type="domain" description="DUF7617" evidence="4">
    <location>
        <begin position="865"/>
        <end position="978"/>
    </location>
</feature>
<feature type="domain" description="DUF7617" evidence="4">
    <location>
        <begin position="751"/>
        <end position="859"/>
    </location>
</feature>
<dbReference type="InterPro" id="IPR055388">
    <property type="entry name" value="DUF7617"/>
</dbReference>
<feature type="domain" description="DUF7617" evidence="4">
    <location>
        <begin position="1695"/>
        <end position="1802"/>
    </location>
</feature>
<feature type="transmembrane region" description="Helical" evidence="2">
    <location>
        <begin position="1825"/>
        <end position="1846"/>
    </location>
</feature>
<feature type="domain" description="DUF7617" evidence="4">
    <location>
        <begin position="1454"/>
        <end position="1566"/>
    </location>
</feature>
<dbReference type="EMBL" id="VSRL01000019">
    <property type="protein sequence ID" value="NKE56760.1"/>
    <property type="molecule type" value="Genomic_DNA"/>
</dbReference>
<feature type="domain" description="DUF7617" evidence="4">
    <location>
        <begin position="1338"/>
        <end position="1445"/>
    </location>
</feature>
<dbReference type="RefSeq" id="WP_167971760.1">
    <property type="nucleotide sequence ID" value="NZ_VSRL01000019.1"/>
</dbReference>
<dbReference type="InterPro" id="IPR051172">
    <property type="entry name" value="Chlamydia_OmcB"/>
</dbReference>
<keyword evidence="2" id="KW-1133">Transmembrane helix</keyword>
<keyword evidence="3" id="KW-0732">Signal</keyword>
<feature type="domain" description="DUF7617" evidence="4">
    <location>
        <begin position="502"/>
        <end position="618"/>
    </location>
</feature>
<evidence type="ECO:0000313" key="6">
    <source>
        <dbReference type="Proteomes" id="UP001515943"/>
    </source>
</evidence>
<gene>
    <name evidence="5" type="ORF">FXN61_07905</name>
</gene>
<dbReference type="Proteomes" id="UP001515943">
    <property type="component" value="Unassembled WGS sequence"/>
</dbReference>
<dbReference type="InterPro" id="IPR013783">
    <property type="entry name" value="Ig-like_fold"/>
</dbReference>
<evidence type="ECO:0000313" key="5">
    <source>
        <dbReference type="EMBL" id="NKE56760.1"/>
    </source>
</evidence>
<feature type="domain" description="DUF7617" evidence="4">
    <location>
        <begin position="376"/>
        <end position="495"/>
    </location>
</feature>